<feature type="region of interest" description="Disordered" evidence="4">
    <location>
        <begin position="108"/>
        <end position="165"/>
    </location>
</feature>
<dbReference type="PANTHER" id="PTHR10302">
    <property type="entry name" value="SINGLE-STRANDED DNA-BINDING PROTEIN"/>
    <property type="match status" value="1"/>
</dbReference>
<keyword evidence="1 2" id="KW-0238">DNA-binding</keyword>
<evidence type="ECO:0000256" key="2">
    <source>
        <dbReference type="HAMAP-Rule" id="MF_00984"/>
    </source>
</evidence>
<dbReference type="InterPro" id="IPR011344">
    <property type="entry name" value="ssDNA-bd"/>
</dbReference>
<keyword evidence="6" id="KW-1185">Reference proteome</keyword>
<comment type="subunit">
    <text evidence="2">Homotetramer.</text>
</comment>
<evidence type="ECO:0000256" key="4">
    <source>
        <dbReference type="SAM" id="MobiDB-lite"/>
    </source>
</evidence>
<evidence type="ECO:0000256" key="3">
    <source>
        <dbReference type="RuleBase" id="RU000524"/>
    </source>
</evidence>
<dbReference type="SUPFAM" id="SSF50249">
    <property type="entry name" value="Nucleic acid-binding proteins"/>
    <property type="match status" value="1"/>
</dbReference>
<reference evidence="5 6" key="1">
    <citation type="submission" date="2024-08" db="EMBL/GenBank/DDBJ databases">
        <title>Whole-genome sequencing of halo(alkali)philic microorganisms from hypersaline lakes.</title>
        <authorList>
            <person name="Sorokin D.Y."/>
            <person name="Merkel A.Y."/>
            <person name="Messina E."/>
            <person name="Yakimov M."/>
        </authorList>
    </citation>
    <scope>NUCLEOTIDE SEQUENCE [LARGE SCALE GENOMIC DNA]</scope>
    <source>
        <strain evidence="5 6">AB-hyl4</strain>
    </source>
</reference>
<dbReference type="PROSITE" id="PS50935">
    <property type="entry name" value="SSB"/>
    <property type="match status" value="1"/>
</dbReference>
<dbReference type="PANTHER" id="PTHR10302:SF27">
    <property type="entry name" value="SINGLE-STRANDED DNA-BINDING PROTEIN"/>
    <property type="match status" value="1"/>
</dbReference>
<protein>
    <recommendedName>
        <fullName evidence="2 3">Single-stranded DNA-binding protein</fullName>
        <shortName evidence="2">SSB</shortName>
    </recommendedName>
</protein>
<organism evidence="5 6">
    <name type="scientific">Natronomicrosphaera hydrolytica</name>
    <dbReference type="NCBI Taxonomy" id="3242702"/>
    <lineage>
        <taxon>Bacteria</taxon>
        <taxon>Pseudomonadati</taxon>
        <taxon>Planctomycetota</taxon>
        <taxon>Phycisphaerae</taxon>
        <taxon>Phycisphaerales</taxon>
        <taxon>Phycisphaeraceae</taxon>
        <taxon>Natronomicrosphaera</taxon>
    </lineage>
</organism>
<dbReference type="CDD" id="cd04496">
    <property type="entry name" value="SSB_OBF"/>
    <property type="match status" value="1"/>
</dbReference>
<evidence type="ECO:0000313" key="5">
    <source>
        <dbReference type="EMBL" id="MFA9477556.1"/>
    </source>
</evidence>
<dbReference type="Proteomes" id="UP001575105">
    <property type="component" value="Unassembled WGS sequence"/>
</dbReference>
<sequence>MPNLNKVMLMGNLTRDPEMRYTANNTPVTKLGLAVNRRWKNQQGEQQEETCFIDCTAFARGAEVLNQYLRKGRPVFIEGRLHLNQWQDQQGNNRSKLEVIVENFQFIDSRGGEGGGGGGDYGGGGGGGYQSGGGGGGGPQQRSQGGGGQPPQQPHQPVDADDIPF</sequence>
<evidence type="ECO:0000313" key="6">
    <source>
        <dbReference type="Proteomes" id="UP001575105"/>
    </source>
</evidence>
<comment type="caution">
    <text evidence="2">Lacks conserved residue(s) required for the propagation of feature annotation.</text>
</comment>
<dbReference type="NCBIfam" id="TIGR00621">
    <property type="entry name" value="ssb"/>
    <property type="match status" value="1"/>
</dbReference>
<name>A0ABV4U1S5_9BACT</name>
<accession>A0ABV4U1S5</accession>
<dbReference type="Gene3D" id="2.40.50.140">
    <property type="entry name" value="Nucleic acid-binding proteins"/>
    <property type="match status" value="1"/>
</dbReference>
<dbReference type="InterPro" id="IPR000424">
    <property type="entry name" value="Primosome_PriB/ssb"/>
</dbReference>
<comment type="caution">
    <text evidence="5">The sequence shown here is derived from an EMBL/GenBank/DDBJ whole genome shotgun (WGS) entry which is preliminary data.</text>
</comment>
<dbReference type="RefSeq" id="WP_425344478.1">
    <property type="nucleotide sequence ID" value="NZ_JBGUBD010000002.1"/>
</dbReference>
<feature type="compositionally biased region" description="Gly residues" evidence="4">
    <location>
        <begin position="112"/>
        <end position="149"/>
    </location>
</feature>
<dbReference type="GO" id="GO:0003677">
    <property type="term" value="F:DNA binding"/>
    <property type="evidence" value="ECO:0007669"/>
    <property type="project" value="UniProtKB-KW"/>
</dbReference>
<dbReference type="Pfam" id="PF00436">
    <property type="entry name" value="SSB"/>
    <property type="match status" value="1"/>
</dbReference>
<gene>
    <name evidence="5" type="ORF">ACERK3_04525</name>
</gene>
<evidence type="ECO:0000256" key="1">
    <source>
        <dbReference type="ARBA" id="ARBA00023125"/>
    </source>
</evidence>
<dbReference type="HAMAP" id="MF_00984">
    <property type="entry name" value="SSB"/>
    <property type="match status" value="1"/>
</dbReference>
<dbReference type="EMBL" id="JBGUBD010000002">
    <property type="protein sequence ID" value="MFA9477556.1"/>
    <property type="molecule type" value="Genomic_DNA"/>
</dbReference>
<proteinExistence type="inferred from homology"/>
<dbReference type="InterPro" id="IPR012340">
    <property type="entry name" value="NA-bd_OB-fold"/>
</dbReference>